<proteinExistence type="inferred from homology"/>
<dbReference type="EC" id="3.2.1.52" evidence="3"/>
<organism evidence="9 10">
    <name type="scientific">Pedobacter antarcticus</name>
    <dbReference type="NCBI Taxonomy" id="34086"/>
    <lineage>
        <taxon>Bacteria</taxon>
        <taxon>Pseudomonadati</taxon>
        <taxon>Bacteroidota</taxon>
        <taxon>Sphingobacteriia</taxon>
        <taxon>Sphingobacteriales</taxon>
        <taxon>Sphingobacteriaceae</taxon>
        <taxon>Pedobacter</taxon>
    </lineage>
</organism>
<dbReference type="InterPro" id="IPR025705">
    <property type="entry name" value="Beta_hexosaminidase_sua/sub"/>
</dbReference>
<feature type="active site" description="Proton donor" evidence="6">
    <location>
        <position position="372"/>
    </location>
</feature>
<dbReference type="GO" id="GO:0005975">
    <property type="term" value="P:carbohydrate metabolic process"/>
    <property type="evidence" value="ECO:0007669"/>
    <property type="project" value="InterPro"/>
</dbReference>
<accession>A0A1I2IWP9</accession>
<dbReference type="SUPFAM" id="SSF55545">
    <property type="entry name" value="beta-N-acetylhexosaminidase-like domain"/>
    <property type="match status" value="1"/>
</dbReference>
<dbReference type="EMBL" id="FONS01000016">
    <property type="protein sequence ID" value="SFF46043.1"/>
    <property type="molecule type" value="Genomic_DNA"/>
</dbReference>
<evidence type="ECO:0000313" key="10">
    <source>
        <dbReference type="Proteomes" id="UP000183129"/>
    </source>
</evidence>
<keyword evidence="5" id="KW-0326">Glycosidase</keyword>
<evidence type="ECO:0000259" key="7">
    <source>
        <dbReference type="Pfam" id="PF00728"/>
    </source>
</evidence>
<evidence type="ECO:0000259" key="8">
    <source>
        <dbReference type="Pfam" id="PF02838"/>
    </source>
</evidence>
<dbReference type="PANTHER" id="PTHR22600">
    <property type="entry name" value="BETA-HEXOSAMINIDASE"/>
    <property type="match status" value="1"/>
</dbReference>
<dbReference type="InterPro" id="IPR017853">
    <property type="entry name" value="GH"/>
</dbReference>
<evidence type="ECO:0000256" key="6">
    <source>
        <dbReference type="PIRSR" id="PIRSR625705-1"/>
    </source>
</evidence>
<protein>
    <recommendedName>
        <fullName evidence="3">beta-N-acetylhexosaminidase</fullName>
        <ecNumber evidence="3">3.2.1.52</ecNumber>
    </recommendedName>
</protein>
<dbReference type="InterPro" id="IPR015883">
    <property type="entry name" value="Glyco_hydro_20_cat"/>
</dbReference>
<dbReference type="GO" id="GO:0016020">
    <property type="term" value="C:membrane"/>
    <property type="evidence" value="ECO:0007669"/>
    <property type="project" value="TreeGrafter"/>
</dbReference>
<comment type="similarity">
    <text evidence="2">Belongs to the glycosyl hydrolase 20 family.</text>
</comment>
<dbReference type="GO" id="GO:0004563">
    <property type="term" value="F:beta-N-acetylhexosaminidase activity"/>
    <property type="evidence" value="ECO:0007669"/>
    <property type="project" value="UniProtKB-EC"/>
</dbReference>
<comment type="catalytic activity">
    <reaction evidence="1">
        <text>Hydrolysis of terminal non-reducing N-acetyl-D-hexosamine residues in N-acetyl-beta-D-hexosaminides.</text>
        <dbReference type="EC" id="3.2.1.52"/>
    </reaction>
</comment>
<dbReference type="Gene3D" id="3.30.379.10">
    <property type="entry name" value="Chitobiase/beta-hexosaminidase domain 2-like"/>
    <property type="match status" value="1"/>
</dbReference>
<sequence>MHKFVIFICCILTYSTTYSQQMGLGNANFNSVDSSSKFIAKAPEFAIIPEPVSLVQADGHFTLPEQIIIQAPADSKNIVDYLKTRLTVPTGKYISESSGNTPGSIKLILNTHENRQLGDEGYQLSVTPQHIVIKANKNAGLFYGVQTLLQLFPKEIESKEEVADKKWTVPAVEITDYPRVAWRGLMFDVARHFFTKAEVKQYIDGMVRYKFNILHLHLTDDEGWRIEIKGLPKLTEVGAWNVKKTGNFGSFSPAGPDEPRTNGGFYTQDDIRELISYAKERFVEIMPEIDVPGHSLAIIASYPELSCTPGAENYRVRSGERIMDWSRGAPPIALVDNTLCPANEKVYSFLDTVITQVAALFPFPYIHMGGDEAPINFWQKSDAVKALMQKEGLKDMHQVQGYFEKRVQQIVESTGKKFMGWDEVLNGNIPPSAAIMSWRNASYGIGASRNKHEVVMSPQDFVYLDLMQGDPIVEPKVYSSVLLSKTYQFDPVPAGADPKYILGGQGNLWTEQVYNMRHAEYMTWPRGLAVAESVWSPKAKKNWSNFIAKTEQHFKRMDIGETKYATSVFEPIFKSNRTPDGQLMVELQTEIDGLDLFYSFDNSYPDHFYPRYTEKLVVPKDAVQLRVISYKGKQPVGRMITISTDELNKRAGKK</sequence>
<dbReference type="InterPro" id="IPR015882">
    <property type="entry name" value="HEX_bac_N"/>
</dbReference>
<name>A0A1I2IWP9_9SPHI</name>
<feature type="domain" description="Glycoside hydrolase family 20 catalytic" evidence="7">
    <location>
        <begin position="181"/>
        <end position="537"/>
    </location>
</feature>
<evidence type="ECO:0000256" key="5">
    <source>
        <dbReference type="ARBA" id="ARBA00023295"/>
    </source>
</evidence>
<dbReference type="PRINTS" id="PR00738">
    <property type="entry name" value="GLHYDRLASE20"/>
</dbReference>
<evidence type="ECO:0000256" key="2">
    <source>
        <dbReference type="ARBA" id="ARBA00006285"/>
    </source>
</evidence>
<dbReference type="Gene3D" id="3.20.20.80">
    <property type="entry name" value="Glycosidases"/>
    <property type="match status" value="1"/>
</dbReference>
<dbReference type="CDD" id="cd06563">
    <property type="entry name" value="GH20_chitobiase-like"/>
    <property type="match status" value="1"/>
</dbReference>
<evidence type="ECO:0000256" key="3">
    <source>
        <dbReference type="ARBA" id="ARBA00012663"/>
    </source>
</evidence>
<dbReference type="GO" id="GO:0030203">
    <property type="term" value="P:glycosaminoglycan metabolic process"/>
    <property type="evidence" value="ECO:0007669"/>
    <property type="project" value="TreeGrafter"/>
</dbReference>
<dbReference type="RefSeq" id="WP_037442997.1">
    <property type="nucleotide sequence ID" value="NZ_FONS01000016.1"/>
</dbReference>
<dbReference type="AlphaFoldDB" id="A0A1I2IWP9"/>
<reference evidence="9 10" key="1">
    <citation type="submission" date="2016-10" db="EMBL/GenBank/DDBJ databases">
        <authorList>
            <person name="de Groot N.N."/>
        </authorList>
    </citation>
    <scope>NUCLEOTIDE SEQUENCE [LARGE SCALE GENOMIC DNA]</scope>
    <source>
        <strain evidence="9 10">ATCC 51969</strain>
    </source>
</reference>
<evidence type="ECO:0000313" key="9">
    <source>
        <dbReference type="EMBL" id="SFF46043.1"/>
    </source>
</evidence>
<feature type="domain" description="Beta-hexosaminidase bacterial type N-terminal" evidence="8">
    <location>
        <begin position="46"/>
        <end position="177"/>
    </location>
</feature>
<evidence type="ECO:0000256" key="4">
    <source>
        <dbReference type="ARBA" id="ARBA00022801"/>
    </source>
</evidence>
<dbReference type="PANTHER" id="PTHR22600:SF57">
    <property type="entry name" value="BETA-N-ACETYLHEXOSAMINIDASE"/>
    <property type="match status" value="1"/>
</dbReference>
<dbReference type="Pfam" id="PF02838">
    <property type="entry name" value="Glyco_hydro_20b"/>
    <property type="match status" value="1"/>
</dbReference>
<dbReference type="InterPro" id="IPR029018">
    <property type="entry name" value="Hex-like_dom2"/>
</dbReference>
<dbReference type="SUPFAM" id="SSF51445">
    <property type="entry name" value="(Trans)glycosidases"/>
    <property type="match status" value="1"/>
</dbReference>
<keyword evidence="4" id="KW-0378">Hydrolase</keyword>
<dbReference type="Pfam" id="PF00728">
    <property type="entry name" value="Glyco_hydro_20"/>
    <property type="match status" value="1"/>
</dbReference>
<dbReference type="STRING" id="34086.SAMN04488084_10885"/>
<gene>
    <name evidence="9" type="ORF">SAMN03003324_03996</name>
</gene>
<evidence type="ECO:0000256" key="1">
    <source>
        <dbReference type="ARBA" id="ARBA00001231"/>
    </source>
</evidence>
<dbReference type="Proteomes" id="UP000183129">
    <property type="component" value="Unassembled WGS sequence"/>
</dbReference>